<evidence type="ECO:0000313" key="1">
    <source>
        <dbReference type="EMBL" id="MBB5480991.1"/>
    </source>
</evidence>
<dbReference type="AlphaFoldDB" id="A0A840WDB4"/>
<reference evidence="1 2" key="1">
    <citation type="submission" date="2020-08" db="EMBL/GenBank/DDBJ databases">
        <title>Sequencing the genomes of 1000 actinobacteria strains.</title>
        <authorList>
            <person name="Klenk H.-P."/>
        </authorList>
    </citation>
    <scope>NUCLEOTIDE SEQUENCE [LARGE SCALE GENOMIC DNA]</scope>
    <source>
        <strain evidence="1 2">DSM 103125</strain>
    </source>
</reference>
<accession>A0A840WDB4</accession>
<dbReference type="Proteomes" id="UP000586947">
    <property type="component" value="Unassembled WGS sequence"/>
</dbReference>
<protein>
    <submittedName>
        <fullName evidence="1">Uncharacterized protein</fullName>
    </submittedName>
</protein>
<dbReference type="EMBL" id="JACHDP010000001">
    <property type="protein sequence ID" value="MBB5480991.1"/>
    <property type="molecule type" value="Genomic_DNA"/>
</dbReference>
<gene>
    <name evidence="1" type="ORF">HNR20_005496</name>
</gene>
<name>A0A840WDB4_9ACTN</name>
<proteinExistence type="predicted"/>
<organism evidence="1 2">
    <name type="scientific">Micromonospora parathelypteridis</name>
    <dbReference type="NCBI Taxonomy" id="1839617"/>
    <lineage>
        <taxon>Bacteria</taxon>
        <taxon>Bacillati</taxon>
        <taxon>Actinomycetota</taxon>
        <taxon>Actinomycetes</taxon>
        <taxon>Micromonosporales</taxon>
        <taxon>Micromonosporaceae</taxon>
        <taxon>Micromonospora</taxon>
    </lineage>
</organism>
<evidence type="ECO:0000313" key="2">
    <source>
        <dbReference type="Proteomes" id="UP000586947"/>
    </source>
</evidence>
<dbReference type="RefSeq" id="WP_184185735.1">
    <property type="nucleotide sequence ID" value="NZ_BMNF01000004.1"/>
</dbReference>
<keyword evidence="2" id="KW-1185">Reference proteome</keyword>
<sequence>MATADDMSDAENWTGGFYEVMLVLGATDDARLDRAVRSLWRAAGVRECRVGPELLDVEPGAAAFEMGGHLRGTLTLPSGDRMVCGGFSYRYEGIDSLELYLPLGALGRLDERIGGYPFDERSGVESLTWRAPLDRWLADVAVAVHADVPFHRAVIGFEVDQDIDITADERYAAVLLPYPEGMDYRPATA</sequence>
<comment type="caution">
    <text evidence="1">The sequence shown here is derived from an EMBL/GenBank/DDBJ whole genome shotgun (WGS) entry which is preliminary data.</text>
</comment>